<gene>
    <name evidence="1" type="ORF">RhiirA1_476204</name>
</gene>
<sequence>MRCADLKNYLRTHAIWILVDKTTLSVRSKTCENFTTRKLSICDKCDKLRKNSRLLNQATKKQRATGKNIRFILK</sequence>
<accession>A0A2N0QVJ5</accession>
<reference evidence="1 2" key="1">
    <citation type="submission" date="2017-10" db="EMBL/GenBank/DDBJ databases">
        <title>Extensive intraspecific genome diversity in a model arbuscular mycorrhizal fungus.</title>
        <authorList>
            <person name="Chen E.C.H."/>
            <person name="Morin E."/>
            <person name="Baudet D."/>
            <person name="Noel J."/>
            <person name="Ndikumana S."/>
            <person name="Charron P."/>
            <person name="St-Onge C."/>
            <person name="Giorgi J."/>
            <person name="Grigoriev I.V."/>
            <person name="Roux C."/>
            <person name="Martin F.M."/>
            <person name="Corradi N."/>
        </authorList>
    </citation>
    <scope>NUCLEOTIDE SEQUENCE [LARGE SCALE GENOMIC DNA]</scope>
    <source>
        <strain evidence="1 2">A1</strain>
    </source>
</reference>
<evidence type="ECO:0000313" key="2">
    <source>
        <dbReference type="Proteomes" id="UP000232688"/>
    </source>
</evidence>
<dbReference type="AlphaFoldDB" id="A0A2N0QVJ5"/>
<reference evidence="1 2" key="2">
    <citation type="submission" date="2017-10" db="EMBL/GenBank/DDBJ databases">
        <title>Genome analyses suggest a sexual origin of heterokaryosis in a supposedly ancient asexual fungus.</title>
        <authorList>
            <person name="Corradi N."/>
            <person name="Sedzielewska K."/>
            <person name="Noel J."/>
            <person name="Charron P."/>
            <person name="Farinelli L."/>
            <person name="Marton T."/>
            <person name="Kruger M."/>
            <person name="Pelin A."/>
            <person name="Brachmann A."/>
            <person name="Corradi N."/>
        </authorList>
    </citation>
    <scope>NUCLEOTIDE SEQUENCE [LARGE SCALE GENOMIC DNA]</scope>
    <source>
        <strain evidence="1 2">A1</strain>
    </source>
</reference>
<protein>
    <submittedName>
        <fullName evidence="1">Uncharacterized protein</fullName>
    </submittedName>
</protein>
<organism evidence="1 2">
    <name type="scientific">Rhizophagus irregularis</name>
    <dbReference type="NCBI Taxonomy" id="588596"/>
    <lineage>
        <taxon>Eukaryota</taxon>
        <taxon>Fungi</taxon>
        <taxon>Fungi incertae sedis</taxon>
        <taxon>Mucoromycota</taxon>
        <taxon>Glomeromycotina</taxon>
        <taxon>Glomeromycetes</taxon>
        <taxon>Glomerales</taxon>
        <taxon>Glomeraceae</taxon>
        <taxon>Rhizophagus</taxon>
    </lineage>
</organism>
<comment type="caution">
    <text evidence="1">The sequence shown here is derived from an EMBL/GenBank/DDBJ whole genome shotgun (WGS) entry which is preliminary data.</text>
</comment>
<dbReference type="Proteomes" id="UP000232688">
    <property type="component" value="Unassembled WGS sequence"/>
</dbReference>
<dbReference type="EMBL" id="LLXH01002804">
    <property type="protein sequence ID" value="PKC55082.1"/>
    <property type="molecule type" value="Genomic_DNA"/>
</dbReference>
<dbReference type="VEuPathDB" id="FungiDB:RhiirA1_476204"/>
<dbReference type="VEuPathDB" id="FungiDB:FUN_015328"/>
<name>A0A2N0QVJ5_9GLOM</name>
<proteinExistence type="predicted"/>
<evidence type="ECO:0000313" key="1">
    <source>
        <dbReference type="EMBL" id="PKC55082.1"/>
    </source>
</evidence>